<reference evidence="12" key="1">
    <citation type="journal article" date="2019" name="Int. J. Syst. Evol. Microbiol.">
        <title>The Global Catalogue of Microorganisms (GCM) 10K type strain sequencing project: providing services to taxonomists for standard genome sequencing and annotation.</title>
        <authorList>
            <consortium name="The Broad Institute Genomics Platform"/>
            <consortium name="The Broad Institute Genome Sequencing Center for Infectious Disease"/>
            <person name="Wu L."/>
            <person name="Ma J."/>
        </authorList>
    </citation>
    <scope>NUCLEOTIDE SEQUENCE [LARGE SCALE GENOMIC DNA]</scope>
    <source>
        <strain evidence="12">JCM 17727</strain>
    </source>
</reference>
<keyword evidence="12" id="KW-1185">Reference proteome</keyword>
<keyword evidence="3" id="KW-1003">Cell membrane</keyword>
<evidence type="ECO:0000256" key="1">
    <source>
        <dbReference type="ARBA" id="ARBA00004429"/>
    </source>
</evidence>
<organism evidence="11 12">
    <name type="scientific">Kangiella taiwanensis</name>
    <dbReference type="NCBI Taxonomy" id="1079179"/>
    <lineage>
        <taxon>Bacteria</taxon>
        <taxon>Pseudomonadati</taxon>
        <taxon>Pseudomonadota</taxon>
        <taxon>Gammaproteobacteria</taxon>
        <taxon>Kangiellales</taxon>
        <taxon>Kangiellaceae</taxon>
        <taxon>Kangiella</taxon>
    </lineage>
</organism>
<feature type="transmembrane region" description="Helical" evidence="9">
    <location>
        <begin position="56"/>
        <end position="72"/>
    </location>
</feature>
<name>A0ABP8HW72_9GAMM</name>
<evidence type="ECO:0000259" key="10">
    <source>
        <dbReference type="Pfam" id="PF04290"/>
    </source>
</evidence>
<gene>
    <name evidence="11" type="ORF">GCM10023150_06740</name>
</gene>
<evidence type="ECO:0000256" key="3">
    <source>
        <dbReference type="ARBA" id="ARBA00022475"/>
    </source>
</evidence>
<evidence type="ECO:0000256" key="8">
    <source>
        <dbReference type="ARBA" id="ARBA00038436"/>
    </source>
</evidence>
<dbReference type="InterPro" id="IPR055348">
    <property type="entry name" value="DctQ"/>
</dbReference>
<evidence type="ECO:0000256" key="5">
    <source>
        <dbReference type="ARBA" id="ARBA00022692"/>
    </source>
</evidence>
<keyword evidence="7 9" id="KW-0472">Membrane</keyword>
<keyword evidence="2 9" id="KW-0813">Transport</keyword>
<evidence type="ECO:0000256" key="4">
    <source>
        <dbReference type="ARBA" id="ARBA00022519"/>
    </source>
</evidence>
<evidence type="ECO:0000256" key="9">
    <source>
        <dbReference type="RuleBase" id="RU369079"/>
    </source>
</evidence>
<dbReference type="Proteomes" id="UP001501294">
    <property type="component" value="Unassembled WGS sequence"/>
</dbReference>
<comment type="caution">
    <text evidence="11">The sequence shown here is derived from an EMBL/GenBank/DDBJ whole genome shotgun (WGS) entry which is preliminary data.</text>
</comment>
<comment type="function">
    <text evidence="9">Part of the tripartite ATP-independent periplasmic (TRAP) transport system.</text>
</comment>
<dbReference type="Pfam" id="PF04290">
    <property type="entry name" value="DctQ"/>
    <property type="match status" value="1"/>
</dbReference>
<feature type="transmembrane region" description="Helical" evidence="9">
    <location>
        <begin position="23"/>
        <end position="44"/>
    </location>
</feature>
<evidence type="ECO:0000256" key="6">
    <source>
        <dbReference type="ARBA" id="ARBA00022989"/>
    </source>
</evidence>
<keyword evidence="5 9" id="KW-0812">Transmembrane</keyword>
<protein>
    <recommendedName>
        <fullName evidence="9">TRAP transporter small permease protein</fullName>
    </recommendedName>
</protein>
<dbReference type="RefSeq" id="WP_223577004.1">
    <property type="nucleotide sequence ID" value="NZ_BAABFU010000001.1"/>
</dbReference>
<feature type="domain" description="Tripartite ATP-independent periplasmic transporters DctQ component" evidence="10">
    <location>
        <begin position="31"/>
        <end position="159"/>
    </location>
</feature>
<sequence length="193" mass="21747">MLKTATLNLTYFLDSFTEWTGRIISWLTLFMVITVVLVLMLRNWFDLSAIALQESVTYMHAIVFMLGAAYALKHNDHVRVDVFYQNFSEKKKACVNIAGFLILLLPVCSFIFIYCKDYVLFSWALNEGSNQPGGIPLMYGLKTLLLAMPVALAIQGFADSLKCVTFLMGWGEAPDFIASNSELPNQSEEHSHV</sequence>
<comment type="similarity">
    <text evidence="8 9">Belongs to the TRAP transporter small permease family.</text>
</comment>
<accession>A0ABP8HW72</accession>
<evidence type="ECO:0000256" key="2">
    <source>
        <dbReference type="ARBA" id="ARBA00022448"/>
    </source>
</evidence>
<evidence type="ECO:0000313" key="12">
    <source>
        <dbReference type="Proteomes" id="UP001501294"/>
    </source>
</evidence>
<evidence type="ECO:0000313" key="11">
    <source>
        <dbReference type="EMBL" id="GAA4345914.1"/>
    </source>
</evidence>
<comment type="subunit">
    <text evidence="9">The complex comprises the extracytoplasmic solute receptor protein and the two transmembrane proteins.</text>
</comment>
<feature type="transmembrane region" description="Helical" evidence="9">
    <location>
        <begin position="134"/>
        <end position="158"/>
    </location>
</feature>
<dbReference type="EMBL" id="BAABFU010000001">
    <property type="protein sequence ID" value="GAA4345914.1"/>
    <property type="molecule type" value="Genomic_DNA"/>
</dbReference>
<dbReference type="InterPro" id="IPR007387">
    <property type="entry name" value="TRAP_DctQ"/>
</dbReference>
<keyword evidence="4 9" id="KW-0997">Cell inner membrane</keyword>
<evidence type="ECO:0000256" key="7">
    <source>
        <dbReference type="ARBA" id="ARBA00023136"/>
    </source>
</evidence>
<comment type="subcellular location">
    <subcellularLocation>
        <location evidence="1 9">Cell inner membrane</location>
        <topology evidence="1 9">Multi-pass membrane protein</topology>
    </subcellularLocation>
</comment>
<proteinExistence type="inferred from homology"/>
<feature type="transmembrane region" description="Helical" evidence="9">
    <location>
        <begin position="93"/>
        <end position="114"/>
    </location>
</feature>
<keyword evidence="6 9" id="KW-1133">Transmembrane helix</keyword>
<dbReference type="PANTHER" id="PTHR35011:SF4">
    <property type="entry name" value="SLL1102 PROTEIN"/>
    <property type="match status" value="1"/>
</dbReference>
<dbReference type="PANTHER" id="PTHR35011">
    <property type="entry name" value="2,3-DIKETO-L-GULONATE TRAP TRANSPORTER SMALL PERMEASE PROTEIN YIAM"/>
    <property type="match status" value="1"/>
</dbReference>